<dbReference type="InterPro" id="IPR038275">
    <property type="entry name" value="Nuf2_N_sf"/>
</dbReference>
<keyword evidence="9" id="KW-0539">Nucleus</keyword>
<keyword evidence="5" id="KW-0132">Cell division</keyword>
<keyword evidence="7" id="KW-0995">Kinetochore</keyword>
<evidence type="ECO:0000256" key="8">
    <source>
        <dbReference type="ARBA" id="ARBA00023054"/>
    </source>
</evidence>
<dbReference type="GO" id="GO:0005634">
    <property type="term" value="C:nucleus"/>
    <property type="evidence" value="ECO:0007669"/>
    <property type="project" value="UniProtKB-SubCell"/>
</dbReference>
<organism evidence="15 16">
    <name type="scientific">Pholiota conissans</name>
    <dbReference type="NCBI Taxonomy" id="109636"/>
    <lineage>
        <taxon>Eukaryota</taxon>
        <taxon>Fungi</taxon>
        <taxon>Dikarya</taxon>
        <taxon>Basidiomycota</taxon>
        <taxon>Agaricomycotina</taxon>
        <taxon>Agaricomycetes</taxon>
        <taxon>Agaricomycetidae</taxon>
        <taxon>Agaricales</taxon>
        <taxon>Agaricineae</taxon>
        <taxon>Strophariaceae</taxon>
        <taxon>Pholiota</taxon>
    </lineage>
</organism>
<gene>
    <name evidence="15" type="ORF">BDN70DRAFT_672776</name>
</gene>
<proteinExistence type="inferred from homology"/>
<dbReference type="Pfam" id="PF03800">
    <property type="entry name" value="Nuf2"/>
    <property type="match status" value="1"/>
</dbReference>
<keyword evidence="4" id="KW-0158">Chromosome</keyword>
<evidence type="ECO:0000256" key="4">
    <source>
        <dbReference type="ARBA" id="ARBA00022454"/>
    </source>
</evidence>
<evidence type="ECO:0000256" key="2">
    <source>
        <dbReference type="ARBA" id="ARBA00004629"/>
    </source>
</evidence>
<dbReference type="InterPro" id="IPR005549">
    <property type="entry name" value="Kinetochore_Nuf2_N"/>
</dbReference>
<comment type="subcellular location">
    <subcellularLocation>
        <location evidence="2">Chromosome</location>
        <location evidence="2">Centromere</location>
        <location evidence="2">Kinetochore</location>
    </subcellularLocation>
    <subcellularLocation>
        <location evidence="1">Nucleus</location>
    </subcellularLocation>
</comment>
<dbReference type="AlphaFoldDB" id="A0A9P5Z1K0"/>
<evidence type="ECO:0000259" key="13">
    <source>
        <dbReference type="Pfam" id="PF03800"/>
    </source>
</evidence>
<evidence type="ECO:0000256" key="11">
    <source>
        <dbReference type="ARBA" id="ARBA00023328"/>
    </source>
</evidence>
<evidence type="ECO:0000256" key="3">
    <source>
        <dbReference type="ARBA" id="ARBA00005498"/>
    </source>
</evidence>
<keyword evidence="16" id="KW-1185">Reference proteome</keyword>
<feature type="coiled-coil region" evidence="12">
    <location>
        <begin position="206"/>
        <end position="233"/>
    </location>
</feature>
<dbReference type="OrthoDB" id="8194677at2759"/>
<evidence type="ECO:0000256" key="10">
    <source>
        <dbReference type="ARBA" id="ARBA00023306"/>
    </source>
</evidence>
<evidence type="ECO:0000256" key="9">
    <source>
        <dbReference type="ARBA" id="ARBA00023242"/>
    </source>
</evidence>
<protein>
    <submittedName>
        <fullName evidence="15">Uncharacterized protein</fullName>
    </submittedName>
</protein>
<evidence type="ECO:0000313" key="16">
    <source>
        <dbReference type="Proteomes" id="UP000807469"/>
    </source>
</evidence>
<evidence type="ECO:0000256" key="5">
    <source>
        <dbReference type="ARBA" id="ARBA00022618"/>
    </source>
</evidence>
<dbReference type="GO" id="GO:0045132">
    <property type="term" value="P:meiotic chromosome segregation"/>
    <property type="evidence" value="ECO:0007669"/>
    <property type="project" value="TreeGrafter"/>
</dbReference>
<accession>A0A9P5Z1K0</accession>
<sequence length="391" mass="45249">MAKGIFPQMSISDIANALAGWGISVSPEQLKSPTPDFVEGVYCACLQQVTDLNHDSLREPVENALNASQAEDKDLYAAALTTNIILYHLTRFAKAARVEDFNSRDLFSPERERTIVLLSAFINFVKFTEQYCDVFLKELRERSDALIIQRDDAAEQLNDVKQKLEELKTRITRDQPVCDRLIGENTALTSTMFITKDAQQKAIGDVEQYKANRTELLKRKQALSGEIQAVEDAITRTRSRIVQSPERIKKTILVMSTTLTEDKKTVALHENKARDLQAKINALHNIEKDVRGCIEQIQTIEREVQSLEVSQKALGQLRNLLDEKIIERNELRSRQELNLRKLKNMRKRKKFQVNKRSSASKRNMMRWTWNEKKMISKSRKYEKKQVRWKPR</sequence>
<dbReference type="PANTHER" id="PTHR21650">
    <property type="entry name" value="MEMBRALIN/KINETOCHORE PROTEIN NUF2"/>
    <property type="match status" value="1"/>
</dbReference>
<evidence type="ECO:0000313" key="15">
    <source>
        <dbReference type="EMBL" id="KAF9479742.1"/>
    </source>
</evidence>
<comment type="similarity">
    <text evidence="3">Belongs to the NUF2 family.</text>
</comment>
<keyword evidence="6" id="KW-0498">Mitosis</keyword>
<keyword evidence="8 12" id="KW-0175">Coiled coil</keyword>
<dbReference type="GO" id="GO:0051301">
    <property type="term" value="P:cell division"/>
    <property type="evidence" value="ECO:0007669"/>
    <property type="project" value="UniProtKB-KW"/>
</dbReference>
<dbReference type="PANTHER" id="PTHR21650:SF2">
    <property type="entry name" value="KINETOCHORE PROTEIN NUF2"/>
    <property type="match status" value="1"/>
</dbReference>
<dbReference type="GO" id="GO:0031262">
    <property type="term" value="C:Ndc80 complex"/>
    <property type="evidence" value="ECO:0007669"/>
    <property type="project" value="InterPro"/>
</dbReference>
<evidence type="ECO:0000256" key="1">
    <source>
        <dbReference type="ARBA" id="ARBA00004123"/>
    </source>
</evidence>
<dbReference type="GO" id="GO:0007052">
    <property type="term" value="P:mitotic spindle organization"/>
    <property type="evidence" value="ECO:0007669"/>
    <property type="project" value="TreeGrafter"/>
</dbReference>
<dbReference type="GO" id="GO:0051383">
    <property type="term" value="P:kinetochore organization"/>
    <property type="evidence" value="ECO:0007669"/>
    <property type="project" value="TreeGrafter"/>
</dbReference>
<dbReference type="Pfam" id="PF18595">
    <property type="entry name" value="Nuf2_DHR10-like"/>
    <property type="match status" value="1"/>
</dbReference>
<feature type="coiled-coil region" evidence="12">
    <location>
        <begin position="136"/>
        <end position="174"/>
    </location>
</feature>
<feature type="coiled-coil region" evidence="12">
    <location>
        <begin position="259"/>
        <end position="334"/>
    </location>
</feature>
<dbReference type="GO" id="GO:0051315">
    <property type="term" value="P:attachment of mitotic spindle microtubules to kinetochore"/>
    <property type="evidence" value="ECO:0007669"/>
    <property type="project" value="TreeGrafter"/>
</dbReference>
<feature type="domain" description="Nuf2 DHR10-like" evidence="14">
    <location>
        <begin position="256"/>
        <end position="348"/>
    </location>
</feature>
<dbReference type="GO" id="GO:0044877">
    <property type="term" value="F:protein-containing complex binding"/>
    <property type="evidence" value="ECO:0007669"/>
    <property type="project" value="TreeGrafter"/>
</dbReference>
<evidence type="ECO:0000256" key="7">
    <source>
        <dbReference type="ARBA" id="ARBA00022838"/>
    </source>
</evidence>
<keyword evidence="10" id="KW-0131">Cell cycle</keyword>
<name>A0A9P5Z1K0_9AGAR</name>
<evidence type="ECO:0000256" key="6">
    <source>
        <dbReference type="ARBA" id="ARBA00022776"/>
    </source>
</evidence>
<dbReference type="InterPro" id="IPR041112">
    <property type="entry name" value="Nuf2_DHR10-like"/>
</dbReference>
<dbReference type="EMBL" id="MU155207">
    <property type="protein sequence ID" value="KAF9479742.1"/>
    <property type="molecule type" value="Genomic_DNA"/>
</dbReference>
<dbReference type="Proteomes" id="UP000807469">
    <property type="component" value="Unassembled WGS sequence"/>
</dbReference>
<feature type="domain" description="Kinetochore protein Nuf2 N-terminal" evidence="13">
    <location>
        <begin position="5"/>
        <end position="141"/>
    </location>
</feature>
<dbReference type="SUPFAM" id="SSF58100">
    <property type="entry name" value="Bacterial hemolysins"/>
    <property type="match status" value="1"/>
</dbReference>
<comment type="caution">
    <text evidence="15">The sequence shown here is derived from an EMBL/GenBank/DDBJ whole genome shotgun (WGS) entry which is preliminary data.</text>
</comment>
<dbReference type="Gene3D" id="1.10.418.60">
    <property type="entry name" value="Ncd80 complex, Nuf2 subunit"/>
    <property type="match status" value="1"/>
</dbReference>
<keyword evidence="11" id="KW-0137">Centromere</keyword>
<evidence type="ECO:0000256" key="12">
    <source>
        <dbReference type="SAM" id="Coils"/>
    </source>
</evidence>
<evidence type="ECO:0000259" key="14">
    <source>
        <dbReference type="Pfam" id="PF18595"/>
    </source>
</evidence>
<reference evidence="15" key="1">
    <citation type="submission" date="2020-11" db="EMBL/GenBank/DDBJ databases">
        <authorList>
            <consortium name="DOE Joint Genome Institute"/>
            <person name="Ahrendt S."/>
            <person name="Riley R."/>
            <person name="Andreopoulos W."/>
            <person name="Labutti K."/>
            <person name="Pangilinan J."/>
            <person name="Ruiz-Duenas F.J."/>
            <person name="Barrasa J.M."/>
            <person name="Sanchez-Garcia M."/>
            <person name="Camarero S."/>
            <person name="Miyauchi S."/>
            <person name="Serrano A."/>
            <person name="Linde D."/>
            <person name="Babiker R."/>
            <person name="Drula E."/>
            <person name="Ayuso-Fernandez I."/>
            <person name="Pacheco R."/>
            <person name="Padilla G."/>
            <person name="Ferreira P."/>
            <person name="Barriuso J."/>
            <person name="Kellner H."/>
            <person name="Castanera R."/>
            <person name="Alfaro M."/>
            <person name="Ramirez L."/>
            <person name="Pisabarro A.G."/>
            <person name="Kuo A."/>
            <person name="Tritt A."/>
            <person name="Lipzen A."/>
            <person name="He G."/>
            <person name="Yan M."/>
            <person name="Ng V."/>
            <person name="Cullen D."/>
            <person name="Martin F."/>
            <person name="Rosso M.-N."/>
            <person name="Henrissat B."/>
            <person name="Hibbett D."/>
            <person name="Martinez A.T."/>
            <person name="Grigoriev I.V."/>
        </authorList>
    </citation>
    <scope>NUCLEOTIDE SEQUENCE</scope>
    <source>
        <strain evidence="15">CIRM-BRFM 674</strain>
    </source>
</reference>